<dbReference type="Gene3D" id="3.40.50.300">
    <property type="entry name" value="P-loop containing nucleotide triphosphate hydrolases"/>
    <property type="match status" value="1"/>
</dbReference>
<dbReference type="GO" id="GO:0005524">
    <property type="term" value="F:ATP binding"/>
    <property type="evidence" value="ECO:0007669"/>
    <property type="project" value="UniProtKB-KW"/>
</dbReference>
<feature type="non-terminal residue" evidence="4">
    <location>
        <position position="218"/>
    </location>
</feature>
<evidence type="ECO:0000256" key="1">
    <source>
        <dbReference type="ARBA" id="ARBA00022741"/>
    </source>
</evidence>
<keyword evidence="2" id="KW-0067">ATP-binding</keyword>
<dbReference type="PROSITE" id="PS50893">
    <property type="entry name" value="ABC_TRANSPORTER_2"/>
    <property type="match status" value="1"/>
</dbReference>
<dbReference type="Pfam" id="PF00005">
    <property type="entry name" value="ABC_tran"/>
    <property type="match status" value="1"/>
</dbReference>
<reference evidence="5" key="1">
    <citation type="journal article" date="2018" name="Nat. Microbiol.">
        <title>Leveraging single-cell genomics to expand the fungal tree of life.</title>
        <authorList>
            <person name="Ahrendt S.R."/>
            <person name="Quandt C.A."/>
            <person name="Ciobanu D."/>
            <person name="Clum A."/>
            <person name="Salamov A."/>
            <person name="Andreopoulos B."/>
            <person name="Cheng J.F."/>
            <person name="Woyke T."/>
            <person name="Pelin A."/>
            <person name="Henrissat B."/>
            <person name="Reynolds N.K."/>
            <person name="Benny G.L."/>
            <person name="Smith M.E."/>
            <person name="James T.Y."/>
            <person name="Grigoriev I.V."/>
        </authorList>
    </citation>
    <scope>NUCLEOTIDE SEQUENCE [LARGE SCALE GENOMIC DNA]</scope>
    <source>
        <strain evidence="5">RSA 1356</strain>
    </source>
</reference>
<dbReference type="GO" id="GO:0016887">
    <property type="term" value="F:ATP hydrolysis activity"/>
    <property type="evidence" value="ECO:0007669"/>
    <property type="project" value="InterPro"/>
</dbReference>
<dbReference type="AlphaFoldDB" id="A0A4P9XHA5"/>
<dbReference type="InterPro" id="IPR003439">
    <property type="entry name" value="ABC_transporter-like_ATP-bd"/>
</dbReference>
<sequence>SVLTAENLTRSKADGTTLFSQVSFQVRAQEILVIRGPSGVGKSTMLRCIAQLDELDDGWLALDNQTPEEYGIPTWRAHVAYVPQRPATLPGSPIDFYRRVCGFSAQKQRLAALRTARSSADSSAAHQAIDVGRNWNLSEGLWHTEWSRLSGGEAQRAALAIAVSLEPDVLLLDEPTSALDPDTCRLVESTLMARRGSCIWVTHDPAQAERVATRVLTL</sequence>
<dbReference type="OrthoDB" id="6593433at2759"/>
<keyword evidence="5" id="KW-1185">Reference proteome</keyword>
<evidence type="ECO:0000256" key="2">
    <source>
        <dbReference type="ARBA" id="ARBA00022840"/>
    </source>
</evidence>
<name>A0A4P9XHA5_9FUNG</name>
<keyword evidence="4" id="KW-0378">Hydrolase</keyword>
<accession>A0A4P9XHA5</accession>
<organism evidence="4 5">
    <name type="scientific">Thamnocephalis sphaerospora</name>
    <dbReference type="NCBI Taxonomy" id="78915"/>
    <lineage>
        <taxon>Eukaryota</taxon>
        <taxon>Fungi</taxon>
        <taxon>Fungi incertae sedis</taxon>
        <taxon>Zoopagomycota</taxon>
        <taxon>Zoopagomycotina</taxon>
        <taxon>Zoopagomycetes</taxon>
        <taxon>Zoopagales</taxon>
        <taxon>Sigmoideomycetaceae</taxon>
        <taxon>Thamnocephalis</taxon>
    </lineage>
</organism>
<dbReference type="SMART" id="SM00382">
    <property type="entry name" value="AAA"/>
    <property type="match status" value="1"/>
</dbReference>
<feature type="domain" description="ABC transporter" evidence="3">
    <location>
        <begin position="3"/>
        <end position="218"/>
    </location>
</feature>
<dbReference type="STRING" id="78915.A0A4P9XHA5"/>
<dbReference type="PROSITE" id="PS00211">
    <property type="entry name" value="ABC_TRANSPORTER_1"/>
    <property type="match status" value="1"/>
</dbReference>
<keyword evidence="1" id="KW-0547">Nucleotide-binding</keyword>
<gene>
    <name evidence="4" type="ORF">THASP1DRAFT_6531</name>
</gene>
<evidence type="ECO:0000313" key="5">
    <source>
        <dbReference type="Proteomes" id="UP000271241"/>
    </source>
</evidence>
<dbReference type="PANTHER" id="PTHR43119:SF1">
    <property type="entry name" value="ABC TRANSPORTER DOMAIN-CONTAINING PROTEIN"/>
    <property type="match status" value="1"/>
</dbReference>
<protein>
    <submittedName>
        <fullName evidence="4">P-loop containing nucleoside triphosphate hydrolase protein</fullName>
    </submittedName>
</protein>
<dbReference type="SUPFAM" id="SSF52540">
    <property type="entry name" value="P-loop containing nucleoside triphosphate hydrolases"/>
    <property type="match status" value="1"/>
</dbReference>
<dbReference type="EMBL" id="KZ993296">
    <property type="protein sequence ID" value="RKP05046.1"/>
    <property type="molecule type" value="Genomic_DNA"/>
</dbReference>
<dbReference type="InterPro" id="IPR017871">
    <property type="entry name" value="ABC_transporter-like_CS"/>
</dbReference>
<evidence type="ECO:0000259" key="3">
    <source>
        <dbReference type="PROSITE" id="PS50893"/>
    </source>
</evidence>
<dbReference type="Proteomes" id="UP000271241">
    <property type="component" value="Unassembled WGS sequence"/>
</dbReference>
<feature type="non-terminal residue" evidence="4">
    <location>
        <position position="1"/>
    </location>
</feature>
<dbReference type="InterPro" id="IPR027417">
    <property type="entry name" value="P-loop_NTPase"/>
</dbReference>
<dbReference type="PANTHER" id="PTHR43119">
    <property type="entry name" value="ABC TRANSPORT PROTEIN ATP-BINDING COMPONENT-RELATED"/>
    <property type="match status" value="1"/>
</dbReference>
<dbReference type="InterPro" id="IPR003593">
    <property type="entry name" value="AAA+_ATPase"/>
</dbReference>
<proteinExistence type="predicted"/>
<evidence type="ECO:0000313" key="4">
    <source>
        <dbReference type="EMBL" id="RKP05046.1"/>
    </source>
</evidence>